<dbReference type="EMBL" id="RJLN01000006">
    <property type="protein sequence ID" value="RNM01034.1"/>
    <property type="molecule type" value="Genomic_DNA"/>
</dbReference>
<organism evidence="2 3">
    <name type="scientific">Micromonospora solifontis</name>
    <dbReference type="NCBI Taxonomy" id="2487138"/>
    <lineage>
        <taxon>Bacteria</taxon>
        <taxon>Bacillati</taxon>
        <taxon>Actinomycetota</taxon>
        <taxon>Actinomycetes</taxon>
        <taxon>Micromonosporales</taxon>
        <taxon>Micromonosporaceae</taxon>
        <taxon>Micromonospora</taxon>
    </lineage>
</organism>
<accession>A0ABX9WM89</accession>
<dbReference type="Proteomes" id="UP000280698">
    <property type="component" value="Unassembled WGS sequence"/>
</dbReference>
<sequence length="134" mass="13702">MSRLRTATRMRADVITTLPGSVLYRAAVDSYLRHRPGPNGVCSCGQLGCRCRSNASRVIEAAGVEPSSVTAADAAPKPWHERPVPSAVPAGGAGAAQWPANPTGVASAPGVARPALAGGQAGGEYRRPPAHGPW</sequence>
<reference evidence="2 3" key="1">
    <citation type="submission" date="2018-11" db="EMBL/GenBank/DDBJ databases">
        <title>Micromonospora sp. PPF5-17, a new actinomycetes isolated from a hot spring soil.</title>
        <authorList>
            <person name="Thawai C."/>
        </authorList>
    </citation>
    <scope>NUCLEOTIDE SEQUENCE [LARGE SCALE GENOMIC DNA]</scope>
    <source>
        <strain evidence="2 3">PPF5-17</strain>
    </source>
</reference>
<evidence type="ECO:0000313" key="3">
    <source>
        <dbReference type="Proteomes" id="UP000280698"/>
    </source>
</evidence>
<feature type="compositionally biased region" description="Low complexity" evidence="1">
    <location>
        <begin position="84"/>
        <end position="102"/>
    </location>
</feature>
<feature type="region of interest" description="Disordered" evidence="1">
    <location>
        <begin position="64"/>
        <end position="134"/>
    </location>
</feature>
<evidence type="ECO:0000256" key="1">
    <source>
        <dbReference type="SAM" id="MobiDB-lite"/>
    </source>
</evidence>
<name>A0ABX9WM89_9ACTN</name>
<proteinExistence type="predicted"/>
<gene>
    <name evidence="2" type="ORF">EFE23_03920</name>
</gene>
<dbReference type="RefSeq" id="WP_123239489.1">
    <property type="nucleotide sequence ID" value="NZ_JAAHBY010000006.1"/>
</dbReference>
<evidence type="ECO:0008006" key="4">
    <source>
        <dbReference type="Google" id="ProtNLM"/>
    </source>
</evidence>
<protein>
    <recommendedName>
        <fullName evidence="4">Post-SET domain-containing protein</fullName>
    </recommendedName>
</protein>
<comment type="caution">
    <text evidence="2">The sequence shown here is derived from an EMBL/GenBank/DDBJ whole genome shotgun (WGS) entry which is preliminary data.</text>
</comment>
<evidence type="ECO:0000313" key="2">
    <source>
        <dbReference type="EMBL" id="RNM01034.1"/>
    </source>
</evidence>
<keyword evidence="3" id="KW-1185">Reference proteome</keyword>